<dbReference type="Proteomes" id="UP000192527">
    <property type="component" value="Chromosome"/>
</dbReference>
<organism evidence="1 2">
    <name type="scientific">Halobacillus mangrovi</name>
    <dbReference type="NCBI Taxonomy" id="402384"/>
    <lineage>
        <taxon>Bacteria</taxon>
        <taxon>Bacillati</taxon>
        <taxon>Bacillota</taxon>
        <taxon>Bacilli</taxon>
        <taxon>Bacillales</taxon>
        <taxon>Bacillaceae</taxon>
        <taxon>Halobacillus</taxon>
    </lineage>
</organism>
<gene>
    <name evidence="1" type="ORF">HM131_19065</name>
</gene>
<keyword evidence="2" id="KW-1185">Reference proteome</keyword>
<reference evidence="1 2" key="1">
    <citation type="submission" date="2017-04" db="EMBL/GenBank/DDBJ databases">
        <title>The whole genome sequencing and assembly of Halobacillus mangrovi strain.</title>
        <authorList>
            <person name="Lee S.-J."/>
            <person name="Park M.-K."/>
            <person name="Kim J.-Y."/>
            <person name="Lee Y.-J."/>
            <person name="Yi H."/>
            <person name="Bahn Y.-S."/>
            <person name="Kim J.F."/>
            <person name="Lee D.-W."/>
        </authorList>
    </citation>
    <scope>NUCLEOTIDE SEQUENCE [LARGE SCALE GENOMIC DNA]</scope>
    <source>
        <strain evidence="1 2">KTB 131</strain>
    </source>
</reference>
<protein>
    <recommendedName>
        <fullName evidence="3">DUF3987 domain-containing protein</fullName>
    </recommendedName>
</protein>
<dbReference type="OrthoDB" id="6272730at2"/>
<accession>A0A1W5ZZR6</accession>
<evidence type="ECO:0000313" key="1">
    <source>
        <dbReference type="EMBL" id="ARI78808.1"/>
    </source>
</evidence>
<evidence type="ECO:0008006" key="3">
    <source>
        <dbReference type="Google" id="ProtNLM"/>
    </source>
</evidence>
<dbReference type="RefSeq" id="WP_085031267.1">
    <property type="nucleotide sequence ID" value="NZ_CP020772.1"/>
</dbReference>
<dbReference type="STRING" id="402384.HM131_19065"/>
<dbReference type="AlphaFoldDB" id="A0A1W5ZZR6"/>
<proteinExistence type="predicted"/>
<evidence type="ECO:0000313" key="2">
    <source>
        <dbReference type="Proteomes" id="UP000192527"/>
    </source>
</evidence>
<name>A0A1W5ZZR6_9BACI</name>
<dbReference type="KEGG" id="hmn:HM131_19065"/>
<dbReference type="EMBL" id="CP020772">
    <property type="protein sequence ID" value="ARI78808.1"/>
    <property type="molecule type" value="Genomic_DNA"/>
</dbReference>
<sequence length="487" mass="54290">MKKSNAAEILLRNFSPEHLERVIGEFDTSGLAQESRTKTKQPNNILDDDENFINEDGEFSGDLKLYSDNEGEAAFAFHGLAGEVVRKIDPHTEADPKATLITFLSAFGNIIGDSAHFTAGSRKHPARIFTVVVGATGKGRKGTSLSPVRHLFNAINPEWEKENIVSGLSSGEGIIHAIRDEETKKVPITEGKGKEKRIVDYEVTISDEGVKDKRMFVIEEEFGKTLRVAKREGNTLSAIIRELWDTGSPRTLTKVPLRATNSHVSILGQITQEELKKEFTSTDLVNGLANRFLWLTVKRSKLLPSGGDFHNIDISMLVNKIKEAIEFASITTEITRDDEAEKLWEEVYGPLSTGAGGLIGAVTSRAEAQTMRLACIYALLDQSHVIKPTHLKAALDLWKFSFKSARFIFGNEAVLEHPNAMKLLRELKARKGRGMTRNEVREFFNRNLSKKELDFITDELISNGFIRVGKVRMEGAKKPTQIITLLE</sequence>